<dbReference type="GO" id="GO:0004674">
    <property type="term" value="F:protein serine/threonine kinase activity"/>
    <property type="evidence" value="ECO:0007669"/>
    <property type="project" value="UniProtKB-KW"/>
</dbReference>
<dbReference type="CDD" id="cd14014">
    <property type="entry name" value="STKc_PknB_like"/>
    <property type="match status" value="1"/>
</dbReference>
<gene>
    <name evidence="8" type="ORF">LVJ94_12780</name>
</gene>
<keyword evidence="6" id="KW-1133">Transmembrane helix</keyword>
<dbReference type="PANTHER" id="PTHR43289:SF6">
    <property type="entry name" value="SERINE_THREONINE-PROTEIN KINASE NEKL-3"/>
    <property type="match status" value="1"/>
</dbReference>
<dbReference type="RefSeq" id="WP_394837779.1">
    <property type="nucleotide sequence ID" value="NZ_CP089929.1"/>
</dbReference>
<dbReference type="InterPro" id="IPR008266">
    <property type="entry name" value="Tyr_kinase_AS"/>
</dbReference>
<evidence type="ECO:0000256" key="1">
    <source>
        <dbReference type="ARBA" id="ARBA00022679"/>
    </source>
</evidence>
<protein>
    <submittedName>
        <fullName evidence="8">Serine/threonine protein kinase</fullName>
    </submittedName>
</protein>
<keyword evidence="4" id="KW-0067">ATP-binding</keyword>
<evidence type="ECO:0000256" key="3">
    <source>
        <dbReference type="ARBA" id="ARBA00022777"/>
    </source>
</evidence>
<dbReference type="PROSITE" id="PS50011">
    <property type="entry name" value="PROTEIN_KINASE_DOM"/>
    <property type="match status" value="1"/>
</dbReference>
<evidence type="ECO:0000313" key="9">
    <source>
        <dbReference type="Proteomes" id="UP001374803"/>
    </source>
</evidence>
<evidence type="ECO:0000256" key="6">
    <source>
        <dbReference type="SAM" id="Phobius"/>
    </source>
</evidence>
<dbReference type="Proteomes" id="UP001374803">
    <property type="component" value="Chromosome"/>
</dbReference>
<keyword evidence="6" id="KW-0812">Transmembrane</keyword>
<keyword evidence="1" id="KW-0808">Transferase</keyword>
<dbReference type="SUPFAM" id="SSF56112">
    <property type="entry name" value="Protein kinase-like (PK-like)"/>
    <property type="match status" value="1"/>
</dbReference>
<evidence type="ECO:0000256" key="4">
    <source>
        <dbReference type="ARBA" id="ARBA00022840"/>
    </source>
</evidence>
<dbReference type="InterPro" id="IPR000719">
    <property type="entry name" value="Prot_kinase_dom"/>
</dbReference>
<dbReference type="Gene3D" id="1.10.510.10">
    <property type="entry name" value="Transferase(Phosphotransferase) domain 1"/>
    <property type="match status" value="1"/>
</dbReference>
<keyword evidence="9" id="KW-1185">Reference proteome</keyword>
<evidence type="ECO:0000313" key="8">
    <source>
        <dbReference type="EMBL" id="WXB08104.1"/>
    </source>
</evidence>
<proteinExistence type="predicted"/>
<keyword evidence="3 8" id="KW-0418">Kinase</keyword>
<feature type="transmembrane region" description="Helical" evidence="6">
    <location>
        <begin position="395"/>
        <end position="419"/>
    </location>
</feature>
<keyword evidence="6" id="KW-0472">Membrane</keyword>
<feature type="compositionally biased region" description="Low complexity" evidence="5">
    <location>
        <begin position="432"/>
        <end position="467"/>
    </location>
</feature>
<feature type="domain" description="Protein kinase" evidence="7">
    <location>
        <begin position="12"/>
        <end position="288"/>
    </location>
</feature>
<feature type="region of interest" description="Disordered" evidence="5">
    <location>
        <begin position="423"/>
        <end position="489"/>
    </location>
</feature>
<evidence type="ECO:0000256" key="5">
    <source>
        <dbReference type="SAM" id="MobiDB-lite"/>
    </source>
</evidence>
<organism evidence="8 9">
    <name type="scientific">Pendulispora rubella</name>
    <dbReference type="NCBI Taxonomy" id="2741070"/>
    <lineage>
        <taxon>Bacteria</taxon>
        <taxon>Pseudomonadati</taxon>
        <taxon>Myxococcota</taxon>
        <taxon>Myxococcia</taxon>
        <taxon>Myxococcales</taxon>
        <taxon>Sorangiineae</taxon>
        <taxon>Pendulisporaceae</taxon>
        <taxon>Pendulispora</taxon>
    </lineage>
</organism>
<dbReference type="PANTHER" id="PTHR43289">
    <property type="entry name" value="MITOGEN-ACTIVATED PROTEIN KINASE KINASE KINASE 20-RELATED"/>
    <property type="match status" value="1"/>
</dbReference>
<name>A0ABZ2LB17_9BACT</name>
<keyword evidence="8" id="KW-0723">Serine/threonine-protein kinase</keyword>
<sequence>MPENPVRLLGRYALHGEIAVGGMATVHFGRLHGAIGFSRTVAIKRLHKQYARDPDFVSMFLDEARLAARIRHPNVVPTLDVVATEGELFVVMEYVHGESLSRLIRQETQKGQAIPPAIVGSILSGTLQGLHAAHEARDERGQPLSIVHRDVSPQNILVGSDGVARVLDFGVAKAAGRIHTTQQGQIKGKLPYMAPEQLSSESELTRQVDVYAAAVCLWEALTGRRLFSGDNEGIVLARVLTSEVEPPSRYARDVSPELDDVVLRGLARDLGQRFATAREMAIALERALGRVASAAEIADWMEGAAGVVLAARHRAVAAMEQQTPITGPVSTEQVLHEISSMRKAPETRPTAEMGVPSAPAPVEMPSEPETAPSAISAYSQAFSEFSPGAERRRRAIVVAALVGFAGLLVVLFGVAIWASRKDETREELRVGPTVTAEPTTTTVASAPPSPSATPSTPTTSTSTSEVPKAVGKPMGKPKKNCDPPYSIDANGRKRFKAECL</sequence>
<dbReference type="Gene3D" id="3.30.200.20">
    <property type="entry name" value="Phosphorylase Kinase, domain 1"/>
    <property type="match status" value="1"/>
</dbReference>
<keyword evidence="2" id="KW-0547">Nucleotide-binding</keyword>
<reference evidence="8" key="1">
    <citation type="submission" date="2021-12" db="EMBL/GenBank/DDBJ databases">
        <title>Discovery of the Pendulisporaceae a myxobacterial family with distinct sporulation behavior and unique specialized metabolism.</title>
        <authorList>
            <person name="Garcia R."/>
            <person name="Popoff A."/>
            <person name="Bader C.D."/>
            <person name="Loehr J."/>
            <person name="Walesch S."/>
            <person name="Walt C."/>
            <person name="Boldt J."/>
            <person name="Bunk B."/>
            <person name="Haeckl F.J.F.P.J."/>
            <person name="Gunesch A.P."/>
            <person name="Birkelbach J."/>
            <person name="Nuebel U."/>
            <person name="Pietschmann T."/>
            <person name="Bach T."/>
            <person name="Mueller R."/>
        </authorList>
    </citation>
    <scope>NUCLEOTIDE SEQUENCE</scope>
    <source>
        <strain evidence="8">MSr11367</strain>
    </source>
</reference>
<dbReference type="PROSITE" id="PS00109">
    <property type="entry name" value="PROTEIN_KINASE_TYR"/>
    <property type="match status" value="1"/>
</dbReference>
<accession>A0ABZ2LB17</accession>
<dbReference type="InterPro" id="IPR011009">
    <property type="entry name" value="Kinase-like_dom_sf"/>
</dbReference>
<feature type="region of interest" description="Disordered" evidence="5">
    <location>
        <begin position="341"/>
        <end position="373"/>
    </location>
</feature>
<dbReference type="Pfam" id="PF00069">
    <property type="entry name" value="Pkinase"/>
    <property type="match status" value="1"/>
</dbReference>
<evidence type="ECO:0000259" key="7">
    <source>
        <dbReference type="PROSITE" id="PS50011"/>
    </source>
</evidence>
<dbReference type="EMBL" id="CP089983">
    <property type="protein sequence ID" value="WXB08104.1"/>
    <property type="molecule type" value="Genomic_DNA"/>
</dbReference>
<evidence type="ECO:0000256" key="2">
    <source>
        <dbReference type="ARBA" id="ARBA00022741"/>
    </source>
</evidence>